<keyword evidence="2 3" id="KW-0040">ANK repeat</keyword>
<sequence length="620" mass="65346">MSDDEELERGAELQLAQRHRVLIPGALHGLKLWEAAVHSPGTTGQATLQFGIAGALPKESTIVVEFPDAGWRMDKEPNITIKASLGRVPPRGKAHWDGATLCITTLDEDIEAGATLTIVVSGVTTPACATAATELTVTTFEKKILRSTVPPSIRGGQIIDGPSKMTIPTLPPGCLHGARRWTPFNSCPNSVADVLLELGVNGAIPTHGKILVELAVEDGGGWEMPLHPSVTAKVRPAASVALAATWTPDQHVLELVLTDGELPMGSVVHITISGVKNPPVERPASTARVTTLVHQGGGVIDGPGKIQVARISALREIDLARAAATFTAFGPNEHGLLPLPKAIDAYGSLAIALIKEQLPPQLKLTVVEEAHELPPVAAAPPPASKKAKEEANAAPAQPPPPKEFVARDDFVNFFTTIYTPAFKYGQDFRASAGRGHLNRVQELMATGCDPNTKDGYGWTALHYAADRGVLEVVDALANVDLNAQDVAGWTPLMCAAANGHVAVISRLLELGADLSVPSGEGRTALHWAATRGMGAAVRLLVVGGAAVDAMDRSKWTPLHCAAMHENVHCAKVLLEYGATLSSVDALGYSVLEYSDDSIALQLQAHVQKLEAMGIQPKVAS</sequence>
<dbReference type="SUPFAM" id="SSF48403">
    <property type="entry name" value="Ankyrin repeat"/>
    <property type="match status" value="1"/>
</dbReference>
<feature type="repeat" description="ANK" evidence="3">
    <location>
        <begin position="520"/>
        <end position="552"/>
    </location>
</feature>
<feature type="repeat" description="ANK" evidence="3">
    <location>
        <begin position="487"/>
        <end position="519"/>
    </location>
</feature>
<dbReference type="InterPro" id="IPR036770">
    <property type="entry name" value="Ankyrin_rpt-contain_sf"/>
</dbReference>
<dbReference type="Gene3D" id="1.25.40.20">
    <property type="entry name" value="Ankyrin repeat-containing domain"/>
    <property type="match status" value="2"/>
</dbReference>
<gene>
    <name evidence="5" type="ORF">Ae201684_008922</name>
</gene>
<organism evidence="5 6">
    <name type="scientific">Aphanomyces euteiches</name>
    <dbReference type="NCBI Taxonomy" id="100861"/>
    <lineage>
        <taxon>Eukaryota</taxon>
        <taxon>Sar</taxon>
        <taxon>Stramenopiles</taxon>
        <taxon>Oomycota</taxon>
        <taxon>Saprolegniomycetes</taxon>
        <taxon>Saprolegniales</taxon>
        <taxon>Verrucalvaceae</taxon>
        <taxon>Aphanomyces</taxon>
    </lineage>
</organism>
<dbReference type="PROSITE" id="PS50297">
    <property type="entry name" value="ANK_REP_REGION"/>
    <property type="match status" value="3"/>
</dbReference>
<evidence type="ECO:0000256" key="4">
    <source>
        <dbReference type="SAM" id="MobiDB-lite"/>
    </source>
</evidence>
<dbReference type="InterPro" id="IPR002110">
    <property type="entry name" value="Ankyrin_rpt"/>
</dbReference>
<dbReference type="EMBL" id="VJMJ01000114">
    <property type="protein sequence ID" value="KAF0734463.1"/>
    <property type="molecule type" value="Genomic_DNA"/>
</dbReference>
<evidence type="ECO:0000256" key="3">
    <source>
        <dbReference type="PROSITE-ProRule" id="PRU00023"/>
    </source>
</evidence>
<feature type="region of interest" description="Disordered" evidence="4">
    <location>
        <begin position="375"/>
        <end position="401"/>
    </location>
</feature>
<dbReference type="PANTHER" id="PTHR24171">
    <property type="entry name" value="ANKYRIN REPEAT DOMAIN-CONTAINING PROTEIN 39-RELATED"/>
    <property type="match status" value="1"/>
</dbReference>
<name>A0A6G0X3U7_9STRA</name>
<evidence type="ECO:0000313" key="5">
    <source>
        <dbReference type="EMBL" id="KAF0734463.1"/>
    </source>
</evidence>
<feature type="repeat" description="ANK" evidence="3">
    <location>
        <begin position="553"/>
        <end position="585"/>
    </location>
</feature>
<dbReference type="Proteomes" id="UP000481153">
    <property type="component" value="Unassembled WGS sequence"/>
</dbReference>
<dbReference type="PRINTS" id="PR01415">
    <property type="entry name" value="ANKYRIN"/>
</dbReference>
<evidence type="ECO:0000256" key="1">
    <source>
        <dbReference type="ARBA" id="ARBA00022737"/>
    </source>
</evidence>
<keyword evidence="1" id="KW-0677">Repeat</keyword>
<proteinExistence type="predicted"/>
<evidence type="ECO:0000313" key="6">
    <source>
        <dbReference type="Proteomes" id="UP000481153"/>
    </source>
</evidence>
<protein>
    <submittedName>
        <fullName evidence="5">Uncharacterized protein</fullName>
    </submittedName>
</protein>
<comment type="caution">
    <text evidence="5">The sequence shown here is derived from an EMBL/GenBank/DDBJ whole genome shotgun (WGS) entry which is preliminary data.</text>
</comment>
<dbReference type="Pfam" id="PF12796">
    <property type="entry name" value="Ank_2"/>
    <property type="match status" value="2"/>
</dbReference>
<keyword evidence="6" id="KW-1185">Reference proteome</keyword>
<dbReference type="AlphaFoldDB" id="A0A6G0X3U7"/>
<accession>A0A6G0X3U7</accession>
<dbReference type="VEuPathDB" id="FungiDB:AeMF1_005102"/>
<reference evidence="5 6" key="1">
    <citation type="submission" date="2019-07" db="EMBL/GenBank/DDBJ databases">
        <title>Genomics analysis of Aphanomyces spp. identifies a new class of oomycete effector associated with host adaptation.</title>
        <authorList>
            <person name="Gaulin E."/>
        </authorList>
    </citation>
    <scope>NUCLEOTIDE SEQUENCE [LARGE SCALE GENOMIC DNA]</scope>
    <source>
        <strain evidence="5 6">ATCC 201684</strain>
    </source>
</reference>
<dbReference type="PROSITE" id="PS50088">
    <property type="entry name" value="ANK_REPEAT"/>
    <property type="match status" value="3"/>
</dbReference>
<dbReference type="SMART" id="SM00248">
    <property type="entry name" value="ANK"/>
    <property type="match status" value="4"/>
</dbReference>
<evidence type="ECO:0000256" key="2">
    <source>
        <dbReference type="ARBA" id="ARBA00023043"/>
    </source>
</evidence>